<dbReference type="Proteomes" id="UP001164726">
    <property type="component" value="Chromosome"/>
</dbReference>
<evidence type="ECO:0000313" key="2">
    <source>
        <dbReference type="EMBL" id="WAA13394.1"/>
    </source>
</evidence>
<feature type="domain" description="DUF5659" evidence="1">
    <location>
        <begin position="2"/>
        <end position="52"/>
    </location>
</feature>
<accession>A0A9E8RZQ6</accession>
<dbReference type="KEGG" id="fhl:OE105_04580"/>
<gene>
    <name evidence="2" type="ORF">OE105_04580</name>
</gene>
<reference evidence="2" key="1">
    <citation type="submission" date="2022-09" db="EMBL/GenBank/DDBJ databases">
        <title>Complete Genomes of Fervidibacillus albus and Fervidibacillus halotolerans isolated from tidal flat sediments.</title>
        <authorList>
            <person name="Kwon K.K."/>
            <person name="Yang S.-H."/>
            <person name="Park M.J."/>
            <person name="Oh H.-M."/>
        </authorList>
    </citation>
    <scope>NUCLEOTIDE SEQUENCE</scope>
    <source>
        <strain evidence="2">MEBiC13594</strain>
    </source>
</reference>
<name>A0A9E8RZQ6_9BACI</name>
<dbReference type="RefSeq" id="WP_275421559.1">
    <property type="nucleotide sequence ID" value="NZ_CP106877.1"/>
</dbReference>
<evidence type="ECO:0000313" key="3">
    <source>
        <dbReference type="Proteomes" id="UP001164726"/>
    </source>
</evidence>
<evidence type="ECO:0000259" key="1">
    <source>
        <dbReference type="Pfam" id="PF18903"/>
    </source>
</evidence>
<dbReference type="Pfam" id="PF18903">
    <property type="entry name" value="DUF5659"/>
    <property type="match status" value="1"/>
</dbReference>
<keyword evidence="3" id="KW-1185">Reference proteome</keyword>
<proteinExistence type="predicted"/>
<dbReference type="AlphaFoldDB" id="A0A9E8RZQ6"/>
<dbReference type="InterPro" id="IPR043718">
    <property type="entry name" value="DUF5659"/>
</dbReference>
<protein>
    <submittedName>
        <fullName evidence="2">DUF5659 domain-containing protein</fullName>
    </submittedName>
</protein>
<organism evidence="2 3">
    <name type="scientific">Fervidibacillus halotolerans</name>
    <dbReference type="NCBI Taxonomy" id="2980027"/>
    <lineage>
        <taxon>Bacteria</taxon>
        <taxon>Bacillati</taxon>
        <taxon>Bacillota</taxon>
        <taxon>Bacilli</taxon>
        <taxon>Bacillales</taxon>
        <taxon>Bacillaceae</taxon>
        <taxon>Fervidibacillus</taxon>
    </lineage>
</organism>
<dbReference type="EMBL" id="CP106877">
    <property type="protein sequence ID" value="WAA13394.1"/>
    <property type="molecule type" value="Genomic_DNA"/>
</dbReference>
<sequence>MNEYKCILSISVANKLIKQGFKVEKIEKGRKHRDRVVFVFRNTKELSEALKQL</sequence>